<dbReference type="GO" id="GO:0045895">
    <property type="term" value="P:positive regulation of mating-type specific transcription, DNA-templated"/>
    <property type="evidence" value="ECO:0007669"/>
    <property type="project" value="InterPro"/>
</dbReference>
<evidence type="ECO:0000256" key="3">
    <source>
        <dbReference type="ARBA" id="ARBA00023125"/>
    </source>
</evidence>
<dbReference type="Pfam" id="PF04769">
    <property type="entry name" value="MATalpha_HMGbox"/>
    <property type="match status" value="1"/>
</dbReference>
<accession>A0A6A6DF18</accession>
<evidence type="ECO:0000313" key="10">
    <source>
        <dbReference type="Proteomes" id="UP000800200"/>
    </source>
</evidence>
<protein>
    <recommendedName>
        <fullName evidence="1">Mating-type protein MAT-1</fullName>
    </recommendedName>
</protein>
<gene>
    <name evidence="9" type="ORF">K469DRAFT_466439</name>
</gene>
<evidence type="ECO:0000313" key="9">
    <source>
        <dbReference type="EMBL" id="KAF2176176.1"/>
    </source>
</evidence>
<feature type="domain" description="Alpha box" evidence="8">
    <location>
        <begin position="56"/>
        <end position="129"/>
    </location>
</feature>
<dbReference type="GO" id="GO:0008301">
    <property type="term" value="F:DNA binding, bending"/>
    <property type="evidence" value="ECO:0007669"/>
    <property type="project" value="InterPro"/>
</dbReference>
<reference evidence="9" key="1">
    <citation type="journal article" date="2020" name="Stud. Mycol.">
        <title>101 Dothideomycetes genomes: a test case for predicting lifestyles and emergence of pathogens.</title>
        <authorList>
            <person name="Haridas S."/>
            <person name="Albert R."/>
            <person name="Binder M."/>
            <person name="Bloem J."/>
            <person name="Labutti K."/>
            <person name="Salamov A."/>
            <person name="Andreopoulos B."/>
            <person name="Baker S."/>
            <person name="Barry K."/>
            <person name="Bills G."/>
            <person name="Bluhm B."/>
            <person name="Cannon C."/>
            <person name="Castanera R."/>
            <person name="Culley D."/>
            <person name="Daum C."/>
            <person name="Ezra D."/>
            <person name="Gonzalez J."/>
            <person name="Henrissat B."/>
            <person name="Kuo A."/>
            <person name="Liang C."/>
            <person name="Lipzen A."/>
            <person name="Lutzoni F."/>
            <person name="Magnuson J."/>
            <person name="Mondo S."/>
            <person name="Nolan M."/>
            <person name="Ohm R."/>
            <person name="Pangilinan J."/>
            <person name="Park H.-J."/>
            <person name="Ramirez L."/>
            <person name="Alfaro M."/>
            <person name="Sun H."/>
            <person name="Tritt A."/>
            <person name="Yoshinaga Y."/>
            <person name="Zwiers L.-H."/>
            <person name="Turgeon B."/>
            <person name="Goodwin S."/>
            <person name="Spatafora J."/>
            <person name="Crous P."/>
            <person name="Grigoriev I."/>
        </authorList>
    </citation>
    <scope>NUCLEOTIDE SEQUENCE</scope>
    <source>
        <strain evidence="9">CBS 207.26</strain>
    </source>
</reference>
<comment type="subcellular location">
    <subcellularLocation>
        <location evidence="7">Nucleus</location>
    </subcellularLocation>
</comment>
<keyword evidence="10" id="KW-1185">Reference proteome</keyword>
<feature type="non-terminal residue" evidence="9">
    <location>
        <position position="1"/>
    </location>
</feature>
<evidence type="ECO:0000256" key="1">
    <source>
        <dbReference type="ARBA" id="ARBA00015083"/>
    </source>
</evidence>
<keyword evidence="3 7" id="KW-0238">DNA-binding</keyword>
<proteinExistence type="inferred from homology"/>
<evidence type="ECO:0000256" key="2">
    <source>
        <dbReference type="ARBA" id="ARBA00023015"/>
    </source>
</evidence>
<keyword evidence="5 7" id="KW-0539">Nucleus</keyword>
<feature type="non-terminal residue" evidence="9">
    <location>
        <position position="286"/>
    </location>
</feature>
<evidence type="ECO:0000256" key="6">
    <source>
        <dbReference type="ARBA" id="ARBA00035106"/>
    </source>
</evidence>
<dbReference type="InterPro" id="IPR006856">
    <property type="entry name" value="MATalpha_HMGbox"/>
</dbReference>
<dbReference type="EMBL" id="ML994713">
    <property type="protein sequence ID" value="KAF2176176.1"/>
    <property type="molecule type" value="Genomic_DNA"/>
</dbReference>
<organism evidence="9 10">
    <name type="scientific">Zopfia rhizophila CBS 207.26</name>
    <dbReference type="NCBI Taxonomy" id="1314779"/>
    <lineage>
        <taxon>Eukaryota</taxon>
        <taxon>Fungi</taxon>
        <taxon>Dikarya</taxon>
        <taxon>Ascomycota</taxon>
        <taxon>Pezizomycotina</taxon>
        <taxon>Dothideomycetes</taxon>
        <taxon>Dothideomycetes incertae sedis</taxon>
        <taxon>Zopfiaceae</taxon>
        <taxon>Zopfia</taxon>
    </lineage>
</organism>
<dbReference type="AlphaFoldDB" id="A0A6A6DF18"/>
<evidence type="ECO:0000256" key="4">
    <source>
        <dbReference type="ARBA" id="ARBA00023163"/>
    </source>
</evidence>
<evidence type="ECO:0000259" key="8">
    <source>
        <dbReference type="PROSITE" id="PS51325"/>
    </source>
</evidence>
<name>A0A6A6DF18_9PEZI</name>
<comment type="function">
    <text evidence="6">Mating type proteins are sequence specific DNA-binding proteins that act as master switches in fungal differentiation by controlling gene expression in a cell type-specific fashion. Transcriptional activator that induces the transcription of alpha-specific genes.</text>
</comment>
<dbReference type="GO" id="GO:0005634">
    <property type="term" value="C:nucleus"/>
    <property type="evidence" value="ECO:0007669"/>
    <property type="project" value="UniProtKB-SubCell"/>
</dbReference>
<dbReference type="OrthoDB" id="5398665at2759"/>
<comment type="similarity">
    <text evidence="7">Belongs to the MATALPHA1 family.</text>
</comment>
<keyword evidence="4 7" id="KW-0804">Transcription</keyword>
<evidence type="ECO:0000256" key="7">
    <source>
        <dbReference type="RuleBase" id="RU003516"/>
    </source>
</evidence>
<dbReference type="Proteomes" id="UP000800200">
    <property type="component" value="Unassembled WGS sequence"/>
</dbReference>
<dbReference type="PROSITE" id="PS51325">
    <property type="entry name" value="ALPHA_BOX"/>
    <property type="match status" value="1"/>
</dbReference>
<evidence type="ECO:0000256" key="5">
    <source>
        <dbReference type="ARBA" id="ARBA00023242"/>
    </source>
</evidence>
<sequence length="286" mass="31827">RDPTPAEIAYFLATRTGPQMLQLVRAIKDPAAQATLTTALLLAPPIISGRKTTPKKAKKALNAFVGFRCKFQSPFTRSLTNMTAGYYILIPVFKQWPMKKLSGVLSTMWDDDPYKALWSLMTKAWSVIRDQIGKEKAPLDQFFGMACPHLNIPSPETYLGRLGWEFFIDTDGAPSLIRTSTPTLESLDTIVAATTLSVEDIIGHCQSMGYAQEYVFDRNLTSSTFLGHSLGTTVGTNSLNEVTMQTAESVHDGRVAARNKRRAKRQNKRDIRLATILQQEIVDTHT</sequence>
<keyword evidence="2 7" id="KW-0805">Transcription regulation</keyword>